<evidence type="ECO:0000313" key="2">
    <source>
        <dbReference type="Proteomes" id="UP001333110"/>
    </source>
</evidence>
<comment type="caution">
    <text evidence="1">The sequence shown here is derived from an EMBL/GenBank/DDBJ whole genome shotgun (WGS) entry which is preliminary data.</text>
</comment>
<evidence type="ECO:0000313" key="1">
    <source>
        <dbReference type="EMBL" id="KAK4827502.1"/>
    </source>
</evidence>
<proteinExistence type="predicted"/>
<protein>
    <submittedName>
        <fullName evidence="1">Uncharacterized protein</fullName>
    </submittedName>
</protein>
<reference evidence="1 2" key="1">
    <citation type="journal article" date="2023" name="J. Hered.">
        <title>Chromosome-level genome of the wood stork (Mycteria americana) provides insight into avian chromosome evolution.</title>
        <authorList>
            <person name="Flamio R. Jr."/>
            <person name="Ramstad K.M."/>
        </authorList>
    </citation>
    <scope>NUCLEOTIDE SEQUENCE [LARGE SCALE GENOMIC DNA]</scope>
    <source>
        <strain evidence="1">JAX WOST 10</strain>
    </source>
</reference>
<accession>A0AAN7NLC5</accession>
<keyword evidence="2" id="KW-1185">Reference proteome</keyword>
<dbReference type="AlphaFoldDB" id="A0AAN7NLC5"/>
<organism evidence="1 2">
    <name type="scientific">Mycteria americana</name>
    <name type="common">Wood stork</name>
    <dbReference type="NCBI Taxonomy" id="33587"/>
    <lineage>
        <taxon>Eukaryota</taxon>
        <taxon>Metazoa</taxon>
        <taxon>Chordata</taxon>
        <taxon>Craniata</taxon>
        <taxon>Vertebrata</taxon>
        <taxon>Euteleostomi</taxon>
        <taxon>Archelosauria</taxon>
        <taxon>Archosauria</taxon>
        <taxon>Dinosauria</taxon>
        <taxon>Saurischia</taxon>
        <taxon>Theropoda</taxon>
        <taxon>Coelurosauria</taxon>
        <taxon>Aves</taxon>
        <taxon>Neognathae</taxon>
        <taxon>Neoaves</taxon>
        <taxon>Aequornithes</taxon>
        <taxon>Ciconiiformes</taxon>
        <taxon>Ciconiidae</taxon>
        <taxon>Mycteria</taxon>
    </lineage>
</organism>
<sequence>MTTLLRLLGKANFRTKRLVRLPSMQTNGLQQHRLGVDCLESSLAEEDLVVLVDGRLAMRQQCALAAEKANSLQGCIR</sequence>
<dbReference type="EMBL" id="JAUNZN010000002">
    <property type="protein sequence ID" value="KAK4827502.1"/>
    <property type="molecule type" value="Genomic_DNA"/>
</dbReference>
<name>A0AAN7NLC5_MYCAM</name>
<gene>
    <name evidence="1" type="ORF">QYF61_018802</name>
</gene>
<dbReference type="Proteomes" id="UP001333110">
    <property type="component" value="Unassembled WGS sequence"/>
</dbReference>